<name>A0AAC9TYV8_9GAMM</name>
<organism evidence="5 6">
    <name type="scientific">Shewanella marisflavi</name>
    <dbReference type="NCBI Taxonomy" id="260364"/>
    <lineage>
        <taxon>Bacteria</taxon>
        <taxon>Pseudomonadati</taxon>
        <taxon>Pseudomonadota</taxon>
        <taxon>Gammaproteobacteria</taxon>
        <taxon>Alteromonadales</taxon>
        <taxon>Shewanellaceae</taxon>
        <taxon>Shewanella</taxon>
    </lineage>
</organism>
<dbReference type="GO" id="GO:0003824">
    <property type="term" value="F:catalytic activity"/>
    <property type="evidence" value="ECO:0007669"/>
    <property type="project" value="UniProtKB-ARBA"/>
</dbReference>
<dbReference type="PANTHER" id="PTHR44757">
    <property type="entry name" value="DIGUANYLATE CYCLASE DGCP"/>
    <property type="match status" value="1"/>
</dbReference>
<dbReference type="Pfam" id="PF08448">
    <property type="entry name" value="PAS_4"/>
    <property type="match status" value="1"/>
</dbReference>
<dbReference type="RefSeq" id="WP_088904624.1">
    <property type="nucleotide sequence ID" value="NZ_CP022272.1"/>
</dbReference>
<dbReference type="Proteomes" id="UP000198233">
    <property type="component" value="Chromosome"/>
</dbReference>
<dbReference type="InterPro" id="IPR000014">
    <property type="entry name" value="PAS"/>
</dbReference>
<dbReference type="InterPro" id="IPR013656">
    <property type="entry name" value="PAS_4"/>
</dbReference>
<evidence type="ECO:0000313" key="5">
    <source>
        <dbReference type="EMBL" id="ASJ96785.1"/>
    </source>
</evidence>
<dbReference type="Gene3D" id="3.30.70.270">
    <property type="match status" value="1"/>
</dbReference>
<dbReference type="PROSITE" id="PS50113">
    <property type="entry name" value="PAC"/>
    <property type="match status" value="1"/>
</dbReference>
<accession>A0AAC9TYV8</accession>
<dbReference type="Gene3D" id="3.30.450.20">
    <property type="entry name" value="PAS domain"/>
    <property type="match status" value="1"/>
</dbReference>
<evidence type="ECO:0000259" key="2">
    <source>
        <dbReference type="PROSITE" id="PS50112"/>
    </source>
</evidence>
<dbReference type="Pfam" id="PF00990">
    <property type="entry name" value="GGDEF"/>
    <property type="match status" value="1"/>
</dbReference>
<feature type="domain" description="PAC" evidence="3">
    <location>
        <begin position="92"/>
        <end position="144"/>
    </location>
</feature>
<evidence type="ECO:0000259" key="3">
    <source>
        <dbReference type="PROSITE" id="PS50113"/>
    </source>
</evidence>
<gene>
    <name evidence="5" type="ORF">CFF01_09445</name>
</gene>
<dbReference type="EMBL" id="CP022272">
    <property type="protein sequence ID" value="ASJ96785.1"/>
    <property type="molecule type" value="Genomic_DNA"/>
</dbReference>
<feature type="domain" description="PAS" evidence="2">
    <location>
        <begin position="19"/>
        <end position="89"/>
    </location>
</feature>
<feature type="domain" description="GGDEF" evidence="4">
    <location>
        <begin position="176"/>
        <end position="311"/>
    </location>
</feature>
<evidence type="ECO:0000259" key="4">
    <source>
        <dbReference type="PROSITE" id="PS50887"/>
    </source>
</evidence>
<dbReference type="InterPro" id="IPR043128">
    <property type="entry name" value="Rev_trsase/Diguanyl_cyclase"/>
</dbReference>
<protein>
    <submittedName>
        <fullName evidence="5">Diguanylate cyclase</fullName>
    </submittedName>
</protein>
<dbReference type="CDD" id="cd01949">
    <property type="entry name" value="GGDEF"/>
    <property type="match status" value="1"/>
</dbReference>
<comment type="cofactor">
    <cofactor evidence="1">
        <name>Mg(2+)</name>
        <dbReference type="ChEBI" id="CHEBI:18420"/>
    </cofactor>
</comment>
<dbReference type="PANTHER" id="PTHR44757:SF2">
    <property type="entry name" value="BIOFILM ARCHITECTURE MAINTENANCE PROTEIN MBAA"/>
    <property type="match status" value="1"/>
</dbReference>
<proteinExistence type="predicted"/>
<dbReference type="KEGG" id="smav:CFF01_09445"/>
<dbReference type="SMART" id="SM00267">
    <property type="entry name" value="GGDEF"/>
    <property type="match status" value="1"/>
</dbReference>
<sequence length="311" mass="35462">MPHDVPNLNPDLLQWLANDSYLLQLTLDTLPVPIFYKDIEGVYLGCNSAFESFIKLTREELIGKSVYELFDAELADVYQRADQALFDKPGVQIYEKEIKTREGDAVYARFHKTSFNDNQGKVAGLIGVIFDITEQKALEAQLTHHAIYDDLTQFYNRREGIAIGERLHHACSQQQGELGIILIDIDFFKQINDTYGHMTGDEALRHIATILKQQQDPQDVLMRWGGEEFVVLVNRSCGAEQSFETYLYNHAQAYCDAIRQNRFQVGDDVLEITFSCGLSIFTPGKHLNQMLHDADTALYRAKDAGRDNVSW</sequence>
<dbReference type="SMART" id="SM00091">
    <property type="entry name" value="PAS"/>
    <property type="match status" value="1"/>
</dbReference>
<dbReference type="InterPro" id="IPR052155">
    <property type="entry name" value="Biofilm_reg_signaling"/>
</dbReference>
<dbReference type="CDD" id="cd00130">
    <property type="entry name" value="PAS"/>
    <property type="match status" value="1"/>
</dbReference>
<dbReference type="InterPro" id="IPR029787">
    <property type="entry name" value="Nucleotide_cyclase"/>
</dbReference>
<dbReference type="NCBIfam" id="TIGR00229">
    <property type="entry name" value="sensory_box"/>
    <property type="match status" value="1"/>
</dbReference>
<dbReference type="AlphaFoldDB" id="A0AAC9TYV8"/>
<dbReference type="InterPro" id="IPR000700">
    <property type="entry name" value="PAS-assoc_C"/>
</dbReference>
<dbReference type="InterPro" id="IPR035965">
    <property type="entry name" value="PAS-like_dom_sf"/>
</dbReference>
<dbReference type="NCBIfam" id="TIGR00254">
    <property type="entry name" value="GGDEF"/>
    <property type="match status" value="1"/>
</dbReference>
<dbReference type="FunFam" id="3.30.70.270:FF:000001">
    <property type="entry name" value="Diguanylate cyclase domain protein"/>
    <property type="match status" value="1"/>
</dbReference>
<reference evidence="5 6" key="1">
    <citation type="submission" date="2017-06" db="EMBL/GenBank/DDBJ databases">
        <title>Complete genome sequence of Shewanella marisflavi EP1 associated with anaerobic 2,4-dinitrotoluene reduction and salt tolerance.</title>
        <authorList>
            <person name="Huang J."/>
        </authorList>
    </citation>
    <scope>NUCLEOTIDE SEQUENCE [LARGE SCALE GENOMIC DNA]</scope>
    <source>
        <strain evidence="5 6">EP1</strain>
    </source>
</reference>
<evidence type="ECO:0000256" key="1">
    <source>
        <dbReference type="ARBA" id="ARBA00001946"/>
    </source>
</evidence>
<dbReference type="PROSITE" id="PS50112">
    <property type="entry name" value="PAS"/>
    <property type="match status" value="1"/>
</dbReference>
<dbReference type="InterPro" id="IPR000160">
    <property type="entry name" value="GGDEF_dom"/>
</dbReference>
<dbReference type="SUPFAM" id="SSF55785">
    <property type="entry name" value="PYP-like sensor domain (PAS domain)"/>
    <property type="match status" value="1"/>
</dbReference>
<dbReference type="SUPFAM" id="SSF55073">
    <property type="entry name" value="Nucleotide cyclase"/>
    <property type="match status" value="1"/>
</dbReference>
<evidence type="ECO:0000313" key="6">
    <source>
        <dbReference type="Proteomes" id="UP000198233"/>
    </source>
</evidence>
<dbReference type="PROSITE" id="PS50887">
    <property type="entry name" value="GGDEF"/>
    <property type="match status" value="1"/>
</dbReference>